<name>A0A9I9E4J1_CUCME</name>
<dbReference type="EnsemblPlants" id="MELO3C028638.2.1">
    <property type="protein sequence ID" value="MELO3C028638.2.1"/>
    <property type="gene ID" value="MELO3C028638.2"/>
</dbReference>
<sequence length="66" mass="7672">MLNRVPSNPNPTPFTSVSKSQFQGTIMSIYKKKQYIMLGPTPLTTGKKQTDQNRRLLFQRLRPPMY</sequence>
<protein>
    <submittedName>
        <fullName evidence="1">Uncharacterized protein</fullName>
    </submittedName>
</protein>
<proteinExistence type="predicted"/>
<reference evidence="1" key="1">
    <citation type="submission" date="2023-03" db="UniProtKB">
        <authorList>
            <consortium name="EnsemblPlants"/>
        </authorList>
    </citation>
    <scope>IDENTIFICATION</scope>
</reference>
<dbReference type="Gramene" id="MELO3C028638.2.1">
    <property type="protein sequence ID" value="MELO3C028638.2.1"/>
    <property type="gene ID" value="MELO3C028638.2"/>
</dbReference>
<organism evidence="1">
    <name type="scientific">Cucumis melo</name>
    <name type="common">Muskmelon</name>
    <dbReference type="NCBI Taxonomy" id="3656"/>
    <lineage>
        <taxon>Eukaryota</taxon>
        <taxon>Viridiplantae</taxon>
        <taxon>Streptophyta</taxon>
        <taxon>Embryophyta</taxon>
        <taxon>Tracheophyta</taxon>
        <taxon>Spermatophyta</taxon>
        <taxon>Magnoliopsida</taxon>
        <taxon>eudicotyledons</taxon>
        <taxon>Gunneridae</taxon>
        <taxon>Pentapetalae</taxon>
        <taxon>rosids</taxon>
        <taxon>fabids</taxon>
        <taxon>Cucurbitales</taxon>
        <taxon>Cucurbitaceae</taxon>
        <taxon>Benincaseae</taxon>
        <taxon>Cucumis</taxon>
    </lineage>
</organism>
<accession>A0A9I9E4J1</accession>
<dbReference type="AlphaFoldDB" id="A0A9I9E4J1"/>
<evidence type="ECO:0000313" key="1">
    <source>
        <dbReference type="EnsemblPlants" id="MELO3C028638.2.1"/>
    </source>
</evidence>